<accession>A0ABQ5MA44</accession>
<dbReference type="Proteomes" id="UP001419084">
    <property type="component" value="Unassembled WGS sequence"/>
</dbReference>
<dbReference type="EMBL" id="BRPJ01000074">
    <property type="protein sequence ID" value="GLB31624.1"/>
    <property type="molecule type" value="Genomic_DNA"/>
</dbReference>
<organism evidence="1 2">
    <name type="scientific">Lacrimispora amygdalina</name>
    <dbReference type="NCBI Taxonomy" id="253257"/>
    <lineage>
        <taxon>Bacteria</taxon>
        <taxon>Bacillati</taxon>
        <taxon>Bacillota</taxon>
        <taxon>Clostridia</taxon>
        <taxon>Lachnospirales</taxon>
        <taxon>Lachnospiraceae</taxon>
        <taxon>Lacrimispora</taxon>
    </lineage>
</organism>
<evidence type="ECO:0000313" key="2">
    <source>
        <dbReference type="Proteomes" id="UP001419084"/>
    </source>
</evidence>
<comment type="caution">
    <text evidence="1">The sequence shown here is derived from an EMBL/GenBank/DDBJ whole genome shotgun (WGS) entry which is preliminary data.</text>
</comment>
<sequence>MKHKVTPEFLSAFTRRISGLGFTAKQEAGENLLLSVFKDGQEVCKIDHDGNMLFLPEVSPEQERNQIYRTLTAMKQVHDLYTDAPQLQADGVGDFRLISAFGDCILAAKMTKDNEIRFTTWQYDYDRTGVMWGHYFETNYEGAKQDFAVRAGLIEEQKLFSEEELVVLHDACVFRGRNDDSISYEDEKMLYSVMEKVESNIPNLIFKHEQMPMAEQEDEYSCEK</sequence>
<name>A0ABQ5MA44_9FIRM</name>
<reference evidence="1 2" key="1">
    <citation type="journal article" date="2024" name="Int. J. Syst. Evol. Microbiol.">
        <title>Lacrimispora brassicae sp. nov. isolated from fermented cabbage, and proposal of Clostridium indicum Gundawar et al. 2019 and Clostridium methoxybenzovorans Mechichi et al. 1999 as heterotypic synonyms of Lacrimispora amygdalina (Parshina et al. 2003) Haas and Blanchard 2020 and Lacrimispora indolis (McClung and McCoy 1957) Haas and Blanchard 2020, respectively.</title>
        <authorList>
            <person name="Kobayashi H."/>
            <person name="Tanizawa Y."/>
            <person name="Sakamoto M."/>
            <person name="Ohkuma M."/>
            <person name="Tohno M."/>
        </authorList>
    </citation>
    <scope>NUCLEOTIDE SEQUENCE [LARGE SCALE GENOMIC DNA]</scope>
    <source>
        <strain evidence="1 2">DSM 12857</strain>
    </source>
</reference>
<proteinExistence type="predicted"/>
<evidence type="ECO:0008006" key="3">
    <source>
        <dbReference type="Google" id="ProtNLM"/>
    </source>
</evidence>
<protein>
    <recommendedName>
        <fullName evidence="3">Large polyvalent protein-associated domain-containing protein</fullName>
    </recommendedName>
</protein>
<evidence type="ECO:0000313" key="1">
    <source>
        <dbReference type="EMBL" id="GLB31624.1"/>
    </source>
</evidence>
<dbReference type="RefSeq" id="WP_170823099.1">
    <property type="nucleotide sequence ID" value="NZ_BRPJ01000074.1"/>
</dbReference>
<keyword evidence="2" id="KW-1185">Reference proteome</keyword>
<gene>
    <name evidence="1" type="ORF">LAD12857_35470</name>
</gene>